<dbReference type="NCBIfam" id="NF004684">
    <property type="entry name" value="PRK06027.1"/>
    <property type="match status" value="1"/>
</dbReference>
<organism evidence="5 6">
    <name type="scientific">Treponema brennaborense (strain DSM 12168 / CIP 105900 / DD5/3)</name>
    <dbReference type="NCBI Taxonomy" id="906968"/>
    <lineage>
        <taxon>Bacteria</taxon>
        <taxon>Pseudomonadati</taxon>
        <taxon>Spirochaetota</taxon>
        <taxon>Spirochaetia</taxon>
        <taxon>Spirochaetales</taxon>
        <taxon>Treponemataceae</taxon>
        <taxon>Treponema</taxon>
    </lineage>
</organism>
<dbReference type="eggNOG" id="COG0788">
    <property type="taxonomic scope" value="Bacteria"/>
</dbReference>
<dbReference type="KEGG" id="tbe:Trebr_0708"/>
<dbReference type="SUPFAM" id="SSF55021">
    <property type="entry name" value="ACT-like"/>
    <property type="match status" value="1"/>
</dbReference>
<dbReference type="InterPro" id="IPR004810">
    <property type="entry name" value="PurU"/>
</dbReference>
<keyword evidence="6" id="KW-1185">Reference proteome</keyword>
<keyword evidence="1" id="KW-0554">One-carbon metabolism</keyword>
<dbReference type="EC" id="3.5.1.10" evidence="3"/>
<evidence type="ECO:0000256" key="1">
    <source>
        <dbReference type="ARBA" id="ARBA00022563"/>
    </source>
</evidence>
<gene>
    <name evidence="5" type="ordered locus">Trebr_0708</name>
</gene>
<evidence type="ECO:0000256" key="3">
    <source>
        <dbReference type="NCBIfam" id="TIGR00655"/>
    </source>
</evidence>
<evidence type="ECO:0000313" key="5">
    <source>
        <dbReference type="EMBL" id="AEE16150.1"/>
    </source>
</evidence>
<dbReference type="PANTHER" id="PTHR42706">
    <property type="entry name" value="FORMYLTETRAHYDROFOLATE DEFORMYLASE"/>
    <property type="match status" value="1"/>
</dbReference>
<keyword evidence="2 5" id="KW-0378">Hydrolase</keyword>
<dbReference type="Proteomes" id="UP000006546">
    <property type="component" value="Chromosome"/>
</dbReference>
<dbReference type="InterPro" id="IPR002376">
    <property type="entry name" value="Formyl_transf_N"/>
</dbReference>
<dbReference type="NCBIfam" id="TIGR00655">
    <property type="entry name" value="PurU"/>
    <property type="match status" value="1"/>
</dbReference>
<dbReference type="EMBL" id="CP002696">
    <property type="protein sequence ID" value="AEE16150.1"/>
    <property type="molecule type" value="Genomic_DNA"/>
</dbReference>
<accession>F4LQC9</accession>
<dbReference type="GO" id="GO:0008864">
    <property type="term" value="F:formyltetrahydrofolate deformylase activity"/>
    <property type="evidence" value="ECO:0007669"/>
    <property type="project" value="UniProtKB-UniRule"/>
</dbReference>
<dbReference type="Pfam" id="PF00551">
    <property type="entry name" value="Formyl_trans_N"/>
    <property type="match status" value="1"/>
</dbReference>
<dbReference type="AlphaFoldDB" id="F4LQC9"/>
<dbReference type="GO" id="GO:0006730">
    <property type="term" value="P:one-carbon metabolic process"/>
    <property type="evidence" value="ECO:0007669"/>
    <property type="project" value="UniProtKB-KW"/>
</dbReference>
<dbReference type="Gene3D" id="3.30.70.260">
    <property type="match status" value="1"/>
</dbReference>
<dbReference type="InterPro" id="IPR002912">
    <property type="entry name" value="ACT_dom"/>
</dbReference>
<dbReference type="PRINTS" id="PR01575">
    <property type="entry name" value="FFH4HYDRLASE"/>
</dbReference>
<proteinExistence type="predicted"/>
<sequence length="297" mass="33703">MNTIQYTFTATSPDKSGLIAAITHAIAASGGNILNLAQHTAVDVGIFFCRINFSVPESAVPESSDSESSDQSFSEDRFRELFDETARSFSLTWQLFRADKKQRMAVLVSKTSHCLYEVLLKHQDKQLHCDIPVIISNHPDLCAVATEFHIPFYQVDPAKGKAAYETDLAAILTEYRIDILCLARYMQILSPEFTRAWNNKIINIHHGFLPAFKGAKPYHQAWHKGVKIIGATAHFANEDLDQGPIIYQDVIRVQDTNSIEEFVRMGKDVERKVLVEGLRRYFDHSIFLHEGRTFIIE</sequence>
<name>F4LQC9_TREBD</name>
<dbReference type="InterPro" id="IPR036477">
    <property type="entry name" value="Formyl_transf_N_sf"/>
</dbReference>
<dbReference type="STRING" id="906968.Trebr_0708"/>
<evidence type="ECO:0000313" key="6">
    <source>
        <dbReference type="Proteomes" id="UP000006546"/>
    </source>
</evidence>
<evidence type="ECO:0000256" key="2">
    <source>
        <dbReference type="ARBA" id="ARBA00022801"/>
    </source>
</evidence>
<dbReference type="PANTHER" id="PTHR42706:SF1">
    <property type="entry name" value="FORMYLTETRAHYDROFOLATE DEFORMYLASE 2, MITOCHONDRIAL"/>
    <property type="match status" value="1"/>
</dbReference>
<dbReference type="InterPro" id="IPR045865">
    <property type="entry name" value="ACT-like_dom_sf"/>
</dbReference>
<dbReference type="Gene3D" id="3.40.50.170">
    <property type="entry name" value="Formyl transferase, N-terminal domain"/>
    <property type="match status" value="1"/>
</dbReference>
<feature type="domain" description="ACT" evidence="4">
    <location>
        <begin position="7"/>
        <end position="94"/>
    </location>
</feature>
<dbReference type="GO" id="GO:0006189">
    <property type="term" value="P:'de novo' IMP biosynthetic process"/>
    <property type="evidence" value="ECO:0007669"/>
    <property type="project" value="InterPro"/>
</dbReference>
<dbReference type="PROSITE" id="PS51671">
    <property type="entry name" value="ACT"/>
    <property type="match status" value="1"/>
</dbReference>
<evidence type="ECO:0000259" key="4">
    <source>
        <dbReference type="PROSITE" id="PS51671"/>
    </source>
</evidence>
<dbReference type="RefSeq" id="WP_013757869.1">
    <property type="nucleotide sequence ID" value="NC_015500.1"/>
</dbReference>
<dbReference type="SUPFAM" id="SSF53328">
    <property type="entry name" value="Formyltransferase"/>
    <property type="match status" value="1"/>
</dbReference>
<protein>
    <recommendedName>
        <fullName evidence="3">Formyltetrahydrofolate deformylase</fullName>
        <ecNumber evidence="3">3.5.1.10</ecNumber>
    </recommendedName>
</protein>
<dbReference type="PIRSF" id="PIRSF036480">
    <property type="entry name" value="FormyFH4_hydr"/>
    <property type="match status" value="1"/>
</dbReference>
<reference evidence="6" key="1">
    <citation type="submission" date="2011-04" db="EMBL/GenBank/DDBJ databases">
        <title>The complete genome of Treponema brennaborense DSM 12168.</title>
        <authorList>
            <person name="Lucas S."/>
            <person name="Han J."/>
            <person name="Lapidus A."/>
            <person name="Bruce D."/>
            <person name="Goodwin L."/>
            <person name="Pitluck S."/>
            <person name="Peters L."/>
            <person name="Kyrpides N."/>
            <person name="Mavromatis K."/>
            <person name="Ivanova N."/>
            <person name="Mikhailova N."/>
            <person name="Pagani I."/>
            <person name="Teshima H."/>
            <person name="Detter J.C."/>
            <person name="Tapia R."/>
            <person name="Han C."/>
            <person name="Land M."/>
            <person name="Hauser L."/>
            <person name="Markowitz V."/>
            <person name="Cheng J.-F."/>
            <person name="Hugenholtz P."/>
            <person name="Woyke T."/>
            <person name="Wu D."/>
            <person name="Gronow S."/>
            <person name="Wellnitz S."/>
            <person name="Brambilla E."/>
            <person name="Klenk H.-P."/>
            <person name="Eisen J.A."/>
        </authorList>
    </citation>
    <scope>NUCLEOTIDE SEQUENCE [LARGE SCALE GENOMIC DNA]</scope>
    <source>
        <strain evidence="6">DSM 12168 / CIP 105900 / DD5/3</strain>
    </source>
</reference>
<dbReference type="OrthoDB" id="9806170at2"/>
<dbReference type="HOGENOM" id="CLU_038395_3_0_12"/>